<evidence type="ECO:0000259" key="12">
    <source>
        <dbReference type="PROSITE" id="PS50011"/>
    </source>
</evidence>
<feature type="domain" description="Protein kinase" evidence="12">
    <location>
        <begin position="36"/>
        <end position="293"/>
    </location>
</feature>
<feature type="region of interest" description="Disordered" evidence="11">
    <location>
        <begin position="1010"/>
        <end position="1031"/>
    </location>
</feature>
<dbReference type="CDD" id="cd14014">
    <property type="entry name" value="STKc_PknB_like"/>
    <property type="match status" value="1"/>
</dbReference>
<dbReference type="SUPFAM" id="SSF52540">
    <property type="entry name" value="P-loop containing nucleoside triphosphate hydrolases"/>
    <property type="match status" value="1"/>
</dbReference>
<dbReference type="EC" id="2.7.11.1" evidence="9"/>
<feature type="compositionally biased region" description="Polar residues" evidence="11">
    <location>
        <begin position="320"/>
        <end position="330"/>
    </location>
</feature>
<dbReference type="GO" id="GO:0004674">
    <property type="term" value="F:protein serine/threonine kinase activity"/>
    <property type="evidence" value="ECO:0007669"/>
    <property type="project" value="UniProtKB-UniRule"/>
</dbReference>
<evidence type="ECO:0000256" key="5">
    <source>
        <dbReference type="ARBA" id="ARBA00038035"/>
    </source>
</evidence>
<dbReference type="InterPro" id="IPR011990">
    <property type="entry name" value="TPR-like_helical_dom_sf"/>
</dbReference>
<dbReference type="PIRSF" id="PIRSF000574">
    <property type="entry name" value="Ser/Thr_PK_PknK_prd"/>
    <property type="match status" value="1"/>
</dbReference>
<comment type="catalytic activity">
    <reaction evidence="9">
        <text>L-seryl-[protein] + ATP = O-phospho-L-seryl-[protein] + ADP + H(+)</text>
        <dbReference type="Rhea" id="RHEA:17989"/>
        <dbReference type="Rhea" id="RHEA-COMP:9863"/>
        <dbReference type="Rhea" id="RHEA-COMP:11604"/>
        <dbReference type="ChEBI" id="CHEBI:15378"/>
        <dbReference type="ChEBI" id="CHEBI:29999"/>
        <dbReference type="ChEBI" id="CHEBI:30616"/>
        <dbReference type="ChEBI" id="CHEBI:83421"/>
        <dbReference type="ChEBI" id="CHEBI:456216"/>
        <dbReference type="EC" id="2.7.11.1"/>
    </reaction>
</comment>
<dbReference type="GO" id="GO:0046872">
    <property type="term" value="F:metal ion binding"/>
    <property type="evidence" value="ECO:0007669"/>
    <property type="project" value="UniProtKB-UniRule"/>
</dbReference>
<dbReference type="Proteomes" id="UP001185863">
    <property type="component" value="Unassembled WGS sequence"/>
</dbReference>
<dbReference type="Gene3D" id="3.30.200.20">
    <property type="entry name" value="Phosphorylase Kinase, domain 1"/>
    <property type="match status" value="1"/>
</dbReference>
<comment type="caution">
    <text evidence="13">The sequence shown here is derived from an EMBL/GenBank/DDBJ whole genome shotgun (WGS) entry which is preliminary data.</text>
</comment>
<dbReference type="GO" id="GO:0005524">
    <property type="term" value="F:ATP binding"/>
    <property type="evidence" value="ECO:0007669"/>
    <property type="project" value="UniProtKB-UniRule"/>
</dbReference>
<gene>
    <name evidence="13" type="ORF">R4315_08175</name>
</gene>
<sequence>MPRGPEGEAGPTDSDPRTTARVAVTDIVAELSAEGFDDAREIGRGGFGVVYRCLQSALDRTVAIKVLSSDLRDEDRARFLREQRAMGKLSGHPHVVDILQSGVTPSGRPYIVMPYHPRDSLEAWVRHEGPLPWAEVLRVGIKLAGALETAHRAGTLHRDVKPANILLTGYGEPQLTDFGIARVAGGFETTSSMITGSPAYTAPEVLRGEPPSVASDVYSLGAALFCLLTGHAAFERRSGERLVAQFLRIATQPVPDLRGEDVPDDVCSAIEHAMADDPSDRPAGAADFGRELQEAQRRHNLGVDEMALPSTVGEFPRVEQSATPTTQSAVSGRGHSYRRRSGATPPSAAARFRPPTPMRLLVPRTRPLEMLRRGHRRRLALIHAPAGFGKSTVAAQWRDELVREGAVVAWLTVDNDDNNVVWFLSHLVEAIRRADPSLADELGQALEENGEDAERYVLTSLVDQVHEGRRHVVVIIDDWHRVSDPKTIAAMDFVLENGCHHLQIVVTSRTQVGLPLAKLRVRDELVEIDSRALRFDLGESQRFLVDIGGLELADADVEALEETTDGWVAALQLVSLSLRDRSDPGDLIRHMSGRHHAIGEYLAENVLSTLEPALLDFMLATSITERVCGDLASVLANVPRGQALLEQVESRDLFLRSLDDDREWFEYHHLFAEYLRRRLERDQPERVSELHRAAAQWFADHHYVSDAVNHALATDDLDTAVTVVETQGMRLVEHSRMVALLGLVEKLPPTVVESSPRIQIAVAWASILLQRAPETLRALSRVAAALEHSPLSESERVDIRLEGDVIRAVIEVSADRVAKVPELIAEVFARPETLRSWIVSVAANLASAVAIARFEYGEARRLQQWAIPYHRQTVGAFNQMYGYSFAGLAAMEQLDIAAAEDDFRLAVQVATKASGEHSHAARLAGTLLGELLYEQGHLDEAERLLDESYELGREGGLVDFMIARFVTSARLKAGRGDFASAARHLDEGATVATTLGLPRLLARVQNERARLGLPPSPPESQPPATPMRPPDFGYAEIVAQLDDATAIRGQMTDQPGIACERAEAWVRRVEAQNRPRATLQAKRLLVACLVAADRVDEAKPILAEVVATCARIGFVRYVVDGGPRMVPPLAALLADKQGGRWPADWPEVSADFLAAALAGHTPLEN</sequence>
<dbReference type="AlphaFoldDB" id="A0AAE5A6J5"/>
<dbReference type="RefSeq" id="WP_317747650.1">
    <property type="nucleotide sequence ID" value="NZ_JAWLUP010000012.1"/>
</dbReference>
<evidence type="ECO:0000313" key="13">
    <source>
        <dbReference type="EMBL" id="MDV7264519.1"/>
    </source>
</evidence>
<feature type="region of interest" description="Disordered" evidence="11">
    <location>
        <begin position="316"/>
        <end position="354"/>
    </location>
</feature>
<dbReference type="Gene3D" id="1.25.40.10">
    <property type="entry name" value="Tetratricopeptide repeat domain"/>
    <property type="match status" value="1"/>
</dbReference>
<dbReference type="PANTHER" id="PTHR48013:SF9">
    <property type="entry name" value="DUAL SPECIFICITY MITOGEN-ACTIVATED PROTEIN KINASE KINASE 5"/>
    <property type="match status" value="1"/>
</dbReference>
<evidence type="ECO:0000256" key="3">
    <source>
        <dbReference type="ARBA" id="ARBA00022777"/>
    </source>
</evidence>
<keyword evidence="4 9" id="KW-0067">ATP-binding</keyword>
<keyword evidence="1 9" id="KW-0808">Transferase</keyword>
<dbReference type="PANTHER" id="PTHR48013">
    <property type="entry name" value="DUAL SPECIFICITY MITOGEN-ACTIVATED PROTEIN KINASE KINASE 5-RELATED"/>
    <property type="match status" value="1"/>
</dbReference>
<dbReference type="Gene3D" id="3.40.50.300">
    <property type="entry name" value="P-loop containing nucleotide triphosphate hydrolases"/>
    <property type="match status" value="1"/>
</dbReference>
<dbReference type="SUPFAM" id="SSF48452">
    <property type="entry name" value="TPR-like"/>
    <property type="match status" value="1"/>
</dbReference>
<dbReference type="GO" id="GO:0106310">
    <property type="term" value="F:protein serine kinase activity"/>
    <property type="evidence" value="ECO:0007669"/>
    <property type="project" value="UniProtKB-UniRule"/>
</dbReference>
<evidence type="ECO:0000256" key="6">
    <source>
        <dbReference type="ARBA" id="ARBA00049014"/>
    </source>
</evidence>
<evidence type="ECO:0000256" key="2">
    <source>
        <dbReference type="ARBA" id="ARBA00022741"/>
    </source>
</evidence>
<dbReference type="InterPro" id="IPR011009">
    <property type="entry name" value="Kinase-like_dom_sf"/>
</dbReference>
<keyword evidence="9" id="KW-0723">Serine/threonine-protein kinase</keyword>
<feature type="compositionally biased region" description="Pro residues" evidence="11">
    <location>
        <begin position="1014"/>
        <end position="1029"/>
    </location>
</feature>
<evidence type="ECO:0000256" key="1">
    <source>
        <dbReference type="ARBA" id="ARBA00022679"/>
    </source>
</evidence>
<organism evidence="13 14">
    <name type="scientific">Rhodococcus oxybenzonivorans</name>
    <dbReference type="NCBI Taxonomy" id="1990687"/>
    <lineage>
        <taxon>Bacteria</taxon>
        <taxon>Bacillati</taxon>
        <taxon>Actinomycetota</taxon>
        <taxon>Actinomycetes</taxon>
        <taxon>Mycobacteriales</taxon>
        <taxon>Nocardiaceae</taxon>
        <taxon>Rhodococcus</taxon>
    </lineage>
</organism>
<dbReference type="InterPro" id="IPR000719">
    <property type="entry name" value="Prot_kinase_dom"/>
</dbReference>
<dbReference type="InterPro" id="IPR027417">
    <property type="entry name" value="P-loop_NTPase"/>
</dbReference>
<dbReference type="PROSITE" id="PS50011">
    <property type="entry name" value="PROTEIN_KINASE_DOM"/>
    <property type="match status" value="1"/>
</dbReference>
<proteinExistence type="inferred from homology"/>
<evidence type="ECO:0000256" key="7">
    <source>
        <dbReference type="ARBA" id="ARBA00049299"/>
    </source>
</evidence>
<evidence type="ECO:0000256" key="9">
    <source>
        <dbReference type="PIRNR" id="PIRNR000574"/>
    </source>
</evidence>
<evidence type="ECO:0000256" key="10">
    <source>
        <dbReference type="PROSITE-ProRule" id="PRU10141"/>
    </source>
</evidence>
<evidence type="ECO:0000256" key="11">
    <source>
        <dbReference type="SAM" id="MobiDB-lite"/>
    </source>
</evidence>
<dbReference type="EMBL" id="JAWLUP010000012">
    <property type="protein sequence ID" value="MDV7264519.1"/>
    <property type="molecule type" value="Genomic_DNA"/>
</dbReference>
<keyword evidence="2 9" id="KW-0547">Nucleotide-binding</keyword>
<evidence type="ECO:0000313" key="14">
    <source>
        <dbReference type="Proteomes" id="UP001185863"/>
    </source>
</evidence>
<comment type="catalytic activity">
    <reaction evidence="9">
        <text>L-threonyl-[protein] + ATP = O-phospho-L-threonyl-[protein] + ADP + H(+)</text>
        <dbReference type="Rhea" id="RHEA:46608"/>
        <dbReference type="Rhea" id="RHEA-COMP:11060"/>
        <dbReference type="Rhea" id="RHEA-COMP:11605"/>
        <dbReference type="ChEBI" id="CHEBI:15378"/>
        <dbReference type="ChEBI" id="CHEBI:30013"/>
        <dbReference type="ChEBI" id="CHEBI:30616"/>
        <dbReference type="ChEBI" id="CHEBI:61977"/>
        <dbReference type="ChEBI" id="CHEBI:456216"/>
        <dbReference type="EC" id="2.7.11.1"/>
    </reaction>
</comment>
<protein>
    <recommendedName>
        <fullName evidence="9">Serine/threonine-protein kinase PknK</fullName>
        <ecNumber evidence="9">2.7.11.1</ecNumber>
    </recommendedName>
    <alternativeName>
        <fullName evidence="9">Protein kinase K</fullName>
    </alternativeName>
</protein>
<dbReference type="Pfam" id="PF13191">
    <property type="entry name" value="AAA_16"/>
    <property type="match status" value="1"/>
</dbReference>
<dbReference type="SMART" id="SM00220">
    <property type="entry name" value="S_TKc"/>
    <property type="match status" value="1"/>
</dbReference>
<dbReference type="Gene3D" id="1.10.510.10">
    <property type="entry name" value="Transferase(Phosphotransferase) domain 1"/>
    <property type="match status" value="1"/>
</dbReference>
<dbReference type="InterPro" id="IPR017441">
    <property type="entry name" value="Protein_kinase_ATP_BS"/>
</dbReference>
<dbReference type="InterPro" id="IPR041664">
    <property type="entry name" value="AAA_16"/>
</dbReference>
<comment type="similarity">
    <text evidence="5">Belongs to the protein kinase superfamily. STE Ser/Thr protein kinase family. MAP kinase kinase subfamily.</text>
</comment>
<accession>A0AAE5A6J5</accession>
<name>A0AAE5A6J5_9NOCA</name>
<comment type="catalytic activity">
    <reaction evidence="7">
        <text>L-threonyl-[protein] + ATP = O-phospho-L-threonyl-[protein] + ADP + H(+)</text>
        <dbReference type="Rhea" id="RHEA:46608"/>
        <dbReference type="Rhea" id="RHEA-COMP:11060"/>
        <dbReference type="Rhea" id="RHEA-COMP:11605"/>
        <dbReference type="ChEBI" id="CHEBI:15378"/>
        <dbReference type="ChEBI" id="CHEBI:30013"/>
        <dbReference type="ChEBI" id="CHEBI:30616"/>
        <dbReference type="ChEBI" id="CHEBI:61977"/>
        <dbReference type="ChEBI" id="CHEBI:456216"/>
        <dbReference type="EC" id="2.7.12.2"/>
    </reaction>
</comment>
<dbReference type="SUPFAM" id="SSF56112">
    <property type="entry name" value="Protein kinase-like (PK-like)"/>
    <property type="match status" value="1"/>
</dbReference>
<feature type="binding site" evidence="10">
    <location>
        <position position="65"/>
    </location>
    <ligand>
        <name>ATP</name>
        <dbReference type="ChEBI" id="CHEBI:30616"/>
    </ligand>
</feature>
<reference evidence="13" key="1">
    <citation type="submission" date="2023-10" db="EMBL/GenBank/DDBJ databases">
        <title>Development of a sustainable strategy for remediation of hydrocarbon-contaminated territories based on the waste exchange concept.</title>
        <authorList>
            <person name="Krivoruchko A."/>
        </authorList>
    </citation>
    <scope>NUCLEOTIDE SEQUENCE</scope>
    <source>
        <strain evidence="13">IEGM 68</strain>
    </source>
</reference>
<comment type="catalytic activity">
    <reaction evidence="8">
        <text>L-tyrosyl-[protein] + ATP = O-phospho-L-tyrosyl-[protein] + ADP + H(+)</text>
        <dbReference type="Rhea" id="RHEA:10596"/>
        <dbReference type="Rhea" id="RHEA-COMP:10136"/>
        <dbReference type="Rhea" id="RHEA-COMP:20101"/>
        <dbReference type="ChEBI" id="CHEBI:15378"/>
        <dbReference type="ChEBI" id="CHEBI:30616"/>
        <dbReference type="ChEBI" id="CHEBI:46858"/>
        <dbReference type="ChEBI" id="CHEBI:61978"/>
        <dbReference type="ChEBI" id="CHEBI:456216"/>
        <dbReference type="EC" id="2.7.12.2"/>
    </reaction>
</comment>
<dbReference type="InterPro" id="IPR016236">
    <property type="entry name" value="Ser/Thr_kinase_PknK_prd"/>
</dbReference>
<dbReference type="PROSITE" id="PS00107">
    <property type="entry name" value="PROTEIN_KINASE_ATP"/>
    <property type="match status" value="1"/>
</dbReference>
<dbReference type="InterPro" id="IPR059106">
    <property type="entry name" value="WHD_MalT"/>
</dbReference>
<dbReference type="Pfam" id="PF25873">
    <property type="entry name" value="WHD_MalT"/>
    <property type="match status" value="1"/>
</dbReference>
<keyword evidence="3 9" id="KW-0418">Kinase</keyword>
<evidence type="ECO:0000256" key="8">
    <source>
        <dbReference type="ARBA" id="ARBA00051693"/>
    </source>
</evidence>
<evidence type="ECO:0000256" key="4">
    <source>
        <dbReference type="ARBA" id="ARBA00022840"/>
    </source>
</evidence>
<dbReference type="Pfam" id="PF00069">
    <property type="entry name" value="Pkinase"/>
    <property type="match status" value="1"/>
</dbReference>
<comment type="catalytic activity">
    <reaction evidence="6">
        <text>L-seryl-[protein] + ATP = O-phospho-L-seryl-[protein] + ADP + H(+)</text>
        <dbReference type="Rhea" id="RHEA:17989"/>
        <dbReference type="Rhea" id="RHEA-COMP:9863"/>
        <dbReference type="Rhea" id="RHEA-COMP:11604"/>
        <dbReference type="ChEBI" id="CHEBI:15378"/>
        <dbReference type="ChEBI" id="CHEBI:29999"/>
        <dbReference type="ChEBI" id="CHEBI:30616"/>
        <dbReference type="ChEBI" id="CHEBI:83421"/>
        <dbReference type="ChEBI" id="CHEBI:456216"/>
        <dbReference type="EC" id="2.7.12.2"/>
    </reaction>
</comment>